<dbReference type="GO" id="GO:0016301">
    <property type="term" value="F:kinase activity"/>
    <property type="evidence" value="ECO:0007669"/>
    <property type="project" value="UniProtKB-KW"/>
</dbReference>
<organism evidence="2">
    <name type="scientific">Lygus hesperus</name>
    <name type="common">Western plant bug</name>
    <dbReference type="NCBI Taxonomy" id="30085"/>
    <lineage>
        <taxon>Eukaryota</taxon>
        <taxon>Metazoa</taxon>
        <taxon>Ecdysozoa</taxon>
        <taxon>Arthropoda</taxon>
        <taxon>Hexapoda</taxon>
        <taxon>Insecta</taxon>
        <taxon>Pterygota</taxon>
        <taxon>Neoptera</taxon>
        <taxon>Paraneoptera</taxon>
        <taxon>Hemiptera</taxon>
        <taxon>Heteroptera</taxon>
        <taxon>Panheteroptera</taxon>
        <taxon>Cimicomorpha</taxon>
        <taxon>Miridae</taxon>
        <taxon>Mirini</taxon>
        <taxon>Lygus</taxon>
    </lineage>
</organism>
<dbReference type="Gene3D" id="3.30.70.890">
    <property type="entry name" value="GHMP kinase, C-terminal domain"/>
    <property type="match status" value="1"/>
</dbReference>
<dbReference type="EMBL" id="GBHO01036272">
    <property type="protein sequence ID" value="JAG07332.1"/>
    <property type="molecule type" value="Transcribed_RNA"/>
</dbReference>
<reference evidence="2" key="2">
    <citation type="submission" date="2014-07" db="EMBL/GenBank/DDBJ databases">
        <authorList>
            <person name="Hull J."/>
        </authorList>
    </citation>
    <scope>NUCLEOTIDE SEQUENCE</scope>
</reference>
<evidence type="ECO:0000313" key="3">
    <source>
        <dbReference type="EMBL" id="JAG51393.1"/>
    </source>
</evidence>
<dbReference type="AlphaFoldDB" id="A0A0A9WFV0"/>
<keyword evidence="2" id="KW-0418">Kinase</keyword>
<feature type="region of interest" description="Disordered" evidence="1">
    <location>
        <begin position="146"/>
        <end position="213"/>
    </location>
</feature>
<dbReference type="InterPro" id="IPR036554">
    <property type="entry name" value="GHMP_kinase_C_sf"/>
</dbReference>
<feature type="compositionally biased region" description="Acidic residues" evidence="1">
    <location>
        <begin position="146"/>
        <end position="160"/>
    </location>
</feature>
<feature type="non-terminal residue" evidence="2">
    <location>
        <position position="1"/>
    </location>
</feature>
<reference evidence="2" key="1">
    <citation type="journal article" date="2014" name="PLoS ONE">
        <title>Transcriptome-Based Identification of ABC Transporters in the Western Tarnished Plant Bug Lygus hesperus.</title>
        <authorList>
            <person name="Hull J.J."/>
            <person name="Chaney K."/>
            <person name="Geib S.M."/>
            <person name="Fabrick J.A."/>
            <person name="Brent C.S."/>
            <person name="Walsh D."/>
            <person name="Lavine L.C."/>
        </authorList>
    </citation>
    <scope>NUCLEOTIDE SEQUENCE</scope>
</reference>
<accession>A0A0A9WFV0</accession>
<reference evidence="3" key="3">
    <citation type="submission" date="2014-09" db="EMBL/GenBank/DDBJ databases">
        <authorList>
            <person name="Magalhaes I.L.F."/>
            <person name="Oliveira U."/>
            <person name="Santos F.R."/>
            <person name="Vidigal T.H.D.A."/>
            <person name="Brescovit A.D."/>
            <person name="Santos A.J."/>
        </authorList>
    </citation>
    <scope>NUCLEOTIDE SEQUENCE</scope>
</reference>
<name>A0A0A9WFV0_LYGHE</name>
<feature type="compositionally biased region" description="Basic and acidic residues" evidence="1">
    <location>
        <begin position="161"/>
        <end position="187"/>
    </location>
</feature>
<dbReference type="EMBL" id="GBRD01014433">
    <property type="protein sequence ID" value="JAG51393.1"/>
    <property type="molecule type" value="Transcribed_RNA"/>
</dbReference>
<gene>
    <name evidence="2" type="primary">galK_5</name>
    <name evidence="2" type="ORF">CM83_1839</name>
</gene>
<evidence type="ECO:0000313" key="2">
    <source>
        <dbReference type="EMBL" id="JAG07332.1"/>
    </source>
</evidence>
<protein>
    <submittedName>
        <fullName evidence="2">Galactokinase</fullName>
    </submittedName>
</protein>
<keyword evidence="2" id="KW-0808">Transferase</keyword>
<sequence length="213" mass="24574">EIYEWNQKQLVALAMAQTGVLGSKMTGTAASSCTLTLVKRENIKEAVTGIRCKYTGHVMVYEIDPREGCQDVTRVLQRELAKRAETMEIFEVELSEDTLETEDLDQLSWPMFDLDNEWQVWEKKKKGLPGDILDKSQESFRMVEEVLSEESEDDEEEIDEEGRKEMDELRKSEMETKRLENLQKDISDIGGMDEEELSSVSTAQPERDVPDRR</sequence>
<proteinExistence type="predicted"/>
<evidence type="ECO:0000256" key="1">
    <source>
        <dbReference type="SAM" id="MobiDB-lite"/>
    </source>
</evidence>